<proteinExistence type="predicted"/>
<dbReference type="AlphaFoldDB" id="A0A6C0I874"/>
<organism evidence="1">
    <name type="scientific">viral metagenome</name>
    <dbReference type="NCBI Taxonomy" id="1070528"/>
    <lineage>
        <taxon>unclassified sequences</taxon>
        <taxon>metagenomes</taxon>
        <taxon>organismal metagenomes</taxon>
    </lineage>
</organism>
<accession>A0A6C0I874</accession>
<reference evidence="1" key="1">
    <citation type="journal article" date="2020" name="Nature">
        <title>Giant virus diversity and host interactions through global metagenomics.</title>
        <authorList>
            <person name="Schulz F."/>
            <person name="Roux S."/>
            <person name="Paez-Espino D."/>
            <person name="Jungbluth S."/>
            <person name="Walsh D.A."/>
            <person name="Denef V.J."/>
            <person name="McMahon K.D."/>
            <person name="Konstantinidis K.T."/>
            <person name="Eloe-Fadrosh E.A."/>
            <person name="Kyrpides N.C."/>
            <person name="Woyke T."/>
        </authorList>
    </citation>
    <scope>NUCLEOTIDE SEQUENCE</scope>
    <source>
        <strain evidence="1">GVMAG-M-3300023184-51</strain>
    </source>
</reference>
<name>A0A6C0I874_9ZZZZ</name>
<protein>
    <submittedName>
        <fullName evidence="1">Uncharacterized protein</fullName>
    </submittedName>
</protein>
<sequence length="85" mass="9939">MNPKHIIHALKISYHKSVKIPLGRWNIHNDRQTKLKIKYANEDNCGTSGNYSNYSEKIKESKESEELYMYMLGSESLPDSLHTKR</sequence>
<dbReference type="EMBL" id="MN740119">
    <property type="protein sequence ID" value="QHT88577.1"/>
    <property type="molecule type" value="Genomic_DNA"/>
</dbReference>
<evidence type="ECO:0000313" key="1">
    <source>
        <dbReference type="EMBL" id="QHT88577.1"/>
    </source>
</evidence>